<dbReference type="EMBL" id="CP000254">
    <property type="protein sequence ID" value="ABD40608.1"/>
    <property type="molecule type" value="Genomic_DNA"/>
</dbReference>
<dbReference type="HOGENOM" id="CLU_131904_0_0_2"/>
<keyword evidence="2" id="KW-1185">Reference proteome</keyword>
<name>Q2FUD2_METHJ</name>
<dbReference type="Gene3D" id="3.40.30.10">
    <property type="entry name" value="Glutaredoxin"/>
    <property type="match status" value="1"/>
</dbReference>
<dbReference type="AlphaFoldDB" id="Q2FUD2"/>
<reference evidence="2" key="1">
    <citation type="journal article" date="2016" name="Stand. Genomic Sci.">
        <title>Complete genome sequence of Methanospirillum hungatei type strain JF1.</title>
        <authorList>
            <person name="Gunsalus R.P."/>
            <person name="Cook L.E."/>
            <person name="Crable B."/>
            <person name="Rohlin L."/>
            <person name="McDonald E."/>
            <person name="Mouttaki H."/>
            <person name="Sieber J.R."/>
            <person name="Poweleit N."/>
            <person name="Zhou H."/>
            <person name="Lapidus A.L."/>
            <person name="Daligault H.E."/>
            <person name="Land M."/>
            <person name="Gilna P."/>
            <person name="Ivanova N."/>
            <person name="Kyrpides N."/>
            <person name="Culley D.E."/>
            <person name="McInerney M.J."/>
        </authorList>
    </citation>
    <scope>NUCLEOTIDE SEQUENCE [LARGE SCALE GENOMIC DNA]</scope>
    <source>
        <strain evidence="2">ATCC 27890 / DSM 864 / NBRC 100397 / JF-1</strain>
    </source>
</reference>
<dbReference type="KEGG" id="mhu:Mhun_0856"/>
<gene>
    <name evidence="1" type="ordered locus">Mhun_0856</name>
</gene>
<protein>
    <submittedName>
        <fullName evidence="1">Uncharacterized protein</fullName>
    </submittedName>
</protein>
<dbReference type="SUPFAM" id="SSF52833">
    <property type="entry name" value="Thioredoxin-like"/>
    <property type="match status" value="1"/>
</dbReference>
<dbReference type="PROSITE" id="PS51354">
    <property type="entry name" value="GLUTAREDOXIN_2"/>
    <property type="match status" value="1"/>
</dbReference>
<dbReference type="Proteomes" id="UP000001941">
    <property type="component" value="Chromosome"/>
</dbReference>
<dbReference type="InParanoid" id="Q2FUD2"/>
<accession>Q2FUD2</accession>
<organism evidence="1 2">
    <name type="scientific">Methanospirillum hungatei JF-1 (strain ATCC 27890 / DSM 864 / NBRC 100397 / JF-1)</name>
    <dbReference type="NCBI Taxonomy" id="323259"/>
    <lineage>
        <taxon>Archaea</taxon>
        <taxon>Methanobacteriati</taxon>
        <taxon>Methanobacteriota</taxon>
        <taxon>Stenosarchaea group</taxon>
        <taxon>Methanomicrobia</taxon>
        <taxon>Methanomicrobiales</taxon>
        <taxon>Methanospirillaceae</taxon>
        <taxon>Methanospirillum</taxon>
    </lineage>
</organism>
<evidence type="ECO:0000313" key="2">
    <source>
        <dbReference type="Proteomes" id="UP000001941"/>
    </source>
</evidence>
<proteinExistence type="predicted"/>
<dbReference type="STRING" id="323259.Mhun_0856"/>
<dbReference type="InterPro" id="IPR036249">
    <property type="entry name" value="Thioredoxin-like_sf"/>
</dbReference>
<dbReference type="eggNOG" id="arCOG02400">
    <property type="taxonomic scope" value="Archaea"/>
</dbReference>
<sequence length="152" mass="17476">MHMEKIERGMYSLILLVNLVILMLIPACSGAIFQKDGTEITRDEVTKIFTHNSIFHENSPIQIQFFYSSGCGSCKDVLQFLQSYERKNPSVLIEFRNLVYDEENRQLFTEYKNQFNYSKISYPALFIGDIGITGSSDIIHITDSVVKGYQNL</sequence>
<evidence type="ECO:0000313" key="1">
    <source>
        <dbReference type="EMBL" id="ABD40608.1"/>
    </source>
</evidence>
<dbReference type="EnsemblBacteria" id="ABD40608">
    <property type="protein sequence ID" value="ABD40608"/>
    <property type="gene ID" value="Mhun_0856"/>
</dbReference>